<dbReference type="Proteomes" id="UP000182011">
    <property type="component" value="Unassembled WGS sequence"/>
</dbReference>
<dbReference type="EMBL" id="FAOP01000006">
    <property type="protein sequence ID" value="CUU06312.1"/>
    <property type="molecule type" value="Genomic_DNA"/>
</dbReference>
<evidence type="ECO:0000256" key="2">
    <source>
        <dbReference type="PIRNR" id="PIRNR006276"/>
    </source>
</evidence>
<protein>
    <recommendedName>
        <fullName evidence="2">Universal stress protein</fullName>
    </recommendedName>
</protein>
<comment type="subcellular location">
    <subcellularLocation>
        <location evidence="2">Cytoplasm</location>
    </subcellularLocation>
</comment>
<evidence type="ECO:0000313" key="5">
    <source>
        <dbReference type="Proteomes" id="UP000182011"/>
    </source>
</evidence>
<name>A0A0P1M9N1_9BACT</name>
<dbReference type="PRINTS" id="PR01438">
    <property type="entry name" value="UNVRSLSTRESS"/>
</dbReference>
<accession>A0A0P1MN12</accession>
<dbReference type="PIRSF" id="PIRSF006276">
    <property type="entry name" value="UspA"/>
    <property type="match status" value="1"/>
</dbReference>
<dbReference type="Gene3D" id="3.40.50.620">
    <property type="entry name" value="HUPs"/>
    <property type="match status" value="1"/>
</dbReference>
<evidence type="ECO:0000313" key="4">
    <source>
        <dbReference type="EMBL" id="CUU06312.1"/>
    </source>
</evidence>
<dbReference type="STRING" id="1633631.GCA_001442925_01452"/>
<feature type="domain" description="UspA" evidence="3">
    <location>
        <begin position="4"/>
        <end position="144"/>
    </location>
</feature>
<accession>A0A0S4N6A2</accession>
<dbReference type="PANTHER" id="PTHR46268">
    <property type="entry name" value="STRESS RESPONSE PROTEIN NHAX"/>
    <property type="match status" value="1"/>
</dbReference>
<comment type="similarity">
    <text evidence="1 2">Belongs to the universal stress protein A family.</text>
</comment>
<dbReference type="Pfam" id="PF00582">
    <property type="entry name" value="Usp"/>
    <property type="match status" value="1"/>
</dbReference>
<sequence length="149" mass="16700">MNEIKKILIPIDFSEHSLFALEYAKLFAEKFNAELILLNVVEPIMFVADLTMGQVNIPSIEGELIQKSEDKVNEIVNALKDKYNVRGLVKLGKPYTEIIEFAKSENVDLIVIGSHGHTGVEHLLFGSTAEKVIRKSTCPVLIVRPQPQK</sequence>
<keyword evidence="2" id="KW-0963">Cytoplasm</keyword>
<accession>A0A0P1MSQ1</accession>
<dbReference type="InterPro" id="IPR006015">
    <property type="entry name" value="Universal_stress_UspA"/>
</dbReference>
<dbReference type="SUPFAM" id="SSF52402">
    <property type="entry name" value="Adenine nucleotide alpha hydrolases-like"/>
    <property type="match status" value="1"/>
</dbReference>
<dbReference type="PANTHER" id="PTHR46268:SF22">
    <property type="entry name" value="SENSOR PROTEIN KDPD-RELATED"/>
    <property type="match status" value="1"/>
</dbReference>
<proteinExistence type="inferred from homology"/>
<accession>A0A0P1LK07</accession>
<organism evidence="4 5">
    <name type="scientific">Candidatus Kryptonium thompsonii</name>
    <dbReference type="NCBI Taxonomy" id="1633631"/>
    <lineage>
        <taxon>Bacteria</taxon>
        <taxon>Pseudomonadati</taxon>
        <taxon>Candidatus Kryptoniota</taxon>
        <taxon>Candidatus Kryptonium</taxon>
    </lineage>
</organism>
<dbReference type="GO" id="GO:0005737">
    <property type="term" value="C:cytoplasm"/>
    <property type="evidence" value="ECO:0007669"/>
    <property type="project" value="UniProtKB-SubCell"/>
</dbReference>
<dbReference type="CDD" id="cd00293">
    <property type="entry name" value="USP-like"/>
    <property type="match status" value="1"/>
</dbReference>
<evidence type="ECO:0000259" key="3">
    <source>
        <dbReference type="Pfam" id="PF00582"/>
    </source>
</evidence>
<accession>A0A0P1MD31</accession>
<accession>A0A0P1M9N1</accession>
<gene>
    <name evidence="4" type="ORF">JGI4_01457</name>
</gene>
<reference evidence="4 5" key="1">
    <citation type="submission" date="2015-11" db="EMBL/GenBank/DDBJ databases">
        <authorList>
            <person name="Zhang Y."/>
            <person name="Guo Z."/>
        </authorList>
    </citation>
    <scope>NUCLEOTIDE SEQUENCE [LARGE SCALE GENOMIC DNA]</scope>
    <source>
        <strain evidence="4">JGI-4</strain>
    </source>
</reference>
<dbReference type="InterPro" id="IPR014729">
    <property type="entry name" value="Rossmann-like_a/b/a_fold"/>
</dbReference>
<dbReference type="AlphaFoldDB" id="A0A0P1M9N1"/>
<dbReference type="RefSeq" id="WP_047133847.1">
    <property type="nucleotide sequence ID" value="NZ_CZVJ01000065.1"/>
</dbReference>
<evidence type="ECO:0000256" key="1">
    <source>
        <dbReference type="ARBA" id="ARBA00008791"/>
    </source>
</evidence>
<accession>A0A0P1P869</accession>
<dbReference type="InterPro" id="IPR006016">
    <property type="entry name" value="UspA"/>
</dbReference>